<reference evidence="4 5" key="1">
    <citation type="submission" date="2015-10" db="EMBL/GenBank/DDBJ databases">
        <title>Conservation of the essential genome among Caulobacter and Brevundimonas species.</title>
        <authorList>
            <person name="Scott D."/>
            <person name="Ely B."/>
        </authorList>
    </citation>
    <scope>NUCLEOTIDE SEQUENCE [LARGE SCALE GENOMIC DNA]</scope>
    <source>
        <strain evidence="4 5">CB4</strain>
    </source>
</reference>
<dbReference type="InterPro" id="IPR015860">
    <property type="entry name" value="ABC_transpr_TagH-like"/>
</dbReference>
<feature type="domain" description="ABC transporter" evidence="3">
    <location>
        <begin position="19"/>
        <end position="248"/>
    </location>
</feature>
<dbReference type="RefSeq" id="WP_062150642.1">
    <property type="nucleotide sequence ID" value="NZ_CP013002.1"/>
</dbReference>
<dbReference type="PROSITE" id="PS00211">
    <property type="entry name" value="ABC_TRANSPORTER_1"/>
    <property type="match status" value="1"/>
</dbReference>
<dbReference type="GO" id="GO:0016020">
    <property type="term" value="C:membrane"/>
    <property type="evidence" value="ECO:0007669"/>
    <property type="project" value="InterPro"/>
</dbReference>
<gene>
    <name evidence="4" type="ORF">AQ619_17345</name>
</gene>
<keyword evidence="5" id="KW-1185">Reference proteome</keyword>
<dbReference type="InterPro" id="IPR050683">
    <property type="entry name" value="Bact_Polysacc_Export_ATP-bd"/>
</dbReference>
<keyword evidence="1" id="KW-0547">Nucleotide-binding</keyword>
<evidence type="ECO:0000313" key="5">
    <source>
        <dbReference type="Proteomes" id="UP000056905"/>
    </source>
</evidence>
<dbReference type="InterPro" id="IPR017871">
    <property type="entry name" value="ABC_transporter-like_CS"/>
</dbReference>
<dbReference type="PROSITE" id="PS50893">
    <property type="entry name" value="ABC_TRANSPORTER_2"/>
    <property type="match status" value="1"/>
</dbReference>
<dbReference type="AlphaFoldDB" id="A0A0P0P3I4"/>
<dbReference type="Gene3D" id="3.40.50.300">
    <property type="entry name" value="P-loop containing nucleotide triphosphate hydrolases"/>
    <property type="match status" value="1"/>
</dbReference>
<dbReference type="InterPro" id="IPR003439">
    <property type="entry name" value="ABC_transporter-like_ATP-bd"/>
</dbReference>
<dbReference type="InterPro" id="IPR003593">
    <property type="entry name" value="AAA+_ATPase"/>
</dbReference>
<protein>
    <submittedName>
        <fullName evidence="4">Sugar ABC transporter ATP-binding protein</fullName>
    </submittedName>
</protein>
<accession>A0A0P0P3I4</accession>
<dbReference type="SMART" id="SM00382">
    <property type="entry name" value="AAA"/>
    <property type="match status" value="1"/>
</dbReference>
<dbReference type="Pfam" id="PF00005">
    <property type="entry name" value="ABC_tran"/>
    <property type="match status" value="1"/>
</dbReference>
<dbReference type="PANTHER" id="PTHR46743:SF3">
    <property type="entry name" value="ABC-TYPE POLYSACCHARIDE_POLYOL PHOSPHATE TRANSPORT SYSTEM, ATPASE COMPONENT"/>
    <property type="match status" value="1"/>
</dbReference>
<sequence>MNSSIELTDVTLDYNLYSVRAQSLRNTVLNMAVGGRLIQEGKDVTYVRALSNVSLKLQEGDRLAVIGHNGSGKTSLLKILAGIYSPTSGKVDVRGRISSMISISVGLDIEASGLENIRNLAMMQMMSDREIKKRLPSIVEFSGLGAFVHMPLKTYSAGMAARLTFSVATQMDAEILIMDEWISAGDADFQKRAADRLNSMVDSAKIVVLATHDYQLAAKVCNKVMTMESGVPTFLGTTEEWLERSSAA</sequence>
<dbReference type="KEGG" id="chq:AQ619_17345"/>
<dbReference type="SUPFAM" id="SSF52540">
    <property type="entry name" value="P-loop containing nucleoside triphosphate hydrolases"/>
    <property type="match status" value="1"/>
</dbReference>
<dbReference type="GO" id="GO:0005524">
    <property type="term" value="F:ATP binding"/>
    <property type="evidence" value="ECO:0007669"/>
    <property type="project" value="UniProtKB-KW"/>
</dbReference>
<evidence type="ECO:0000256" key="1">
    <source>
        <dbReference type="ARBA" id="ARBA00022741"/>
    </source>
</evidence>
<evidence type="ECO:0000256" key="2">
    <source>
        <dbReference type="ARBA" id="ARBA00022840"/>
    </source>
</evidence>
<dbReference type="Proteomes" id="UP000056905">
    <property type="component" value="Chromosome"/>
</dbReference>
<organism evidence="4 5">
    <name type="scientific">Caulobacter henricii</name>
    <dbReference type="NCBI Taxonomy" id="69395"/>
    <lineage>
        <taxon>Bacteria</taxon>
        <taxon>Pseudomonadati</taxon>
        <taxon>Pseudomonadota</taxon>
        <taxon>Alphaproteobacteria</taxon>
        <taxon>Caulobacterales</taxon>
        <taxon>Caulobacteraceae</taxon>
        <taxon>Caulobacter</taxon>
    </lineage>
</organism>
<dbReference type="GO" id="GO:0140359">
    <property type="term" value="F:ABC-type transporter activity"/>
    <property type="evidence" value="ECO:0007669"/>
    <property type="project" value="InterPro"/>
</dbReference>
<dbReference type="OrthoDB" id="9778870at2"/>
<dbReference type="CDD" id="cd03220">
    <property type="entry name" value="ABC_KpsT_Wzt"/>
    <property type="match status" value="1"/>
</dbReference>
<name>A0A0P0P3I4_9CAUL</name>
<dbReference type="STRING" id="69395.AQ619_17345"/>
<keyword evidence="2 4" id="KW-0067">ATP-binding</keyword>
<dbReference type="PANTHER" id="PTHR46743">
    <property type="entry name" value="TEICHOIC ACIDS EXPORT ATP-BINDING PROTEIN TAGH"/>
    <property type="match status" value="1"/>
</dbReference>
<dbReference type="GO" id="GO:0016887">
    <property type="term" value="F:ATP hydrolysis activity"/>
    <property type="evidence" value="ECO:0007669"/>
    <property type="project" value="InterPro"/>
</dbReference>
<evidence type="ECO:0000259" key="3">
    <source>
        <dbReference type="PROSITE" id="PS50893"/>
    </source>
</evidence>
<proteinExistence type="predicted"/>
<dbReference type="EMBL" id="CP013002">
    <property type="protein sequence ID" value="ALL14983.1"/>
    <property type="molecule type" value="Genomic_DNA"/>
</dbReference>
<dbReference type="InterPro" id="IPR027417">
    <property type="entry name" value="P-loop_NTPase"/>
</dbReference>
<evidence type="ECO:0000313" key="4">
    <source>
        <dbReference type="EMBL" id="ALL14983.1"/>
    </source>
</evidence>